<dbReference type="RefSeq" id="WP_326019920.1">
    <property type="nucleotide sequence ID" value="NZ_JAOZYC010000139.1"/>
</dbReference>
<gene>
    <name evidence="2" type="ORF">OKJ99_25850</name>
</gene>
<evidence type="ECO:0000313" key="2">
    <source>
        <dbReference type="EMBL" id="MEB8340930.1"/>
    </source>
</evidence>
<evidence type="ECO:0008006" key="4">
    <source>
        <dbReference type="Google" id="ProtNLM"/>
    </source>
</evidence>
<keyword evidence="1" id="KW-0812">Transmembrane</keyword>
<keyword evidence="1" id="KW-0472">Membrane</keyword>
<evidence type="ECO:0000313" key="3">
    <source>
        <dbReference type="Proteomes" id="UP001354931"/>
    </source>
</evidence>
<keyword evidence="3" id="KW-1185">Reference proteome</keyword>
<accession>A0ABU6FA59</accession>
<dbReference type="EMBL" id="JAOZYC010000139">
    <property type="protein sequence ID" value="MEB8340930.1"/>
    <property type="molecule type" value="Genomic_DNA"/>
</dbReference>
<protein>
    <recommendedName>
        <fullName evidence="4">DUF916 domain-containing protein</fullName>
    </recommendedName>
</protein>
<name>A0ABU6FA59_9ACTN</name>
<reference evidence="2 3" key="1">
    <citation type="submission" date="2022-10" db="EMBL/GenBank/DDBJ databases">
        <authorList>
            <person name="Xie J."/>
            <person name="Shen N."/>
        </authorList>
    </citation>
    <scope>NUCLEOTIDE SEQUENCE [LARGE SCALE GENOMIC DNA]</scope>
    <source>
        <strain evidence="2 3">YIM65594</strain>
    </source>
</reference>
<evidence type="ECO:0000256" key="1">
    <source>
        <dbReference type="SAM" id="Phobius"/>
    </source>
</evidence>
<comment type="caution">
    <text evidence="2">The sequence shown here is derived from an EMBL/GenBank/DDBJ whole genome shotgun (WGS) entry which is preliminary data.</text>
</comment>
<keyword evidence="1" id="KW-1133">Transmembrane helix</keyword>
<proteinExistence type="predicted"/>
<sequence>MIVAALALVLVGPGWTVAPSSAGGTRPADGDGRPYIYAEGAPGSVLEDKVAVTNPSDKPLKVSLRGADPERKKATDTGAWIRFAETTVKIPARTRAEVPFTVSVPTGATPGDHPGTVVARAGGRDAGVSVHLRVSGPTLSALTVENVRVNKGSIAYDVVNRGNTTLSPRLAVKADGMLGAALDRSRALPVQLLPGRRVSLTEPWKNAPALDAVDVKVTVTAGGGAADSATASARFVPWAAVGGILAVLAGAGCAAFWYLRRRRPSWPVPPHLLRLLRRQGNVRSAP</sequence>
<dbReference type="Proteomes" id="UP001354931">
    <property type="component" value="Unassembled WGS sequence"/>
</dbReference>
<feature type="transmembrane region" description="Helical" evidence="1">
    <location>
        <begin position="235"/>
        <end position="259"/>
    </location>
</feature>
<organism evidence="2 3">
    <name type="scientific">Streptomyces endophyticus</name>
    <dbReference type="NCBI Taxonomy" id="714166"/>
    <lineage>
        <taxon>Bacteria</taxon>
        <taxon>Bacillati</taxon>
        <taxon>Actinomycetota</taxon>
        <taxon>Actinomycetes</taxon>
        <taxon>Kitasatosporales</taxon>
        <taxon>Streptomycetaceae</taxon>
        <taxon>Streptomyces</taxon>
    </lineage>
</organism>